<gene>
    <name evidence="2" type="ORF">GCM10009839_70140</name>
</gene>
<keyword evidence="1" id="KW-0812">Transmembrane</keyword>
<keyword evidence="3" id="KW-1185">Reference proteome</keyword>
<evidence type="ECO:0000313" key="3">
    <source>
        <dbReference type="Proteomes" id="UP001500751"/>
    </source>
</evidence>
<comment type="caution">
    <text evidence="2">The sequence shown here is derived from an EMBL/GenBank/DDBJ whole genome shotgun (WGS) entry which is preliminary data.</text>
</comment>
<proteinExistence type="predicted"/>
<keyword evidence="1" id="KW-1133">Transmembrane helix</keyword>
<name>A0ABP5GSB4_9ACTN</name>
<evidence type="ECO:0000256" key="1">
    <source>
        <dbReference type="SAM" id="Phobius"/>
    </source>
</evidence>
<protein>
    <submittedName>
        <fullName evidence="2">Uncharacterized protein</fullName>
    </submittedName>
</protein>
<feature type="transmembrane region" description="Helical" evidence="1">
    <location>
        <begin position="32"/>
        <end position="52"/>
    </location>
</feature>
<sequence>MFGFAAVALFAIAFIVNGTATSVSNAWLTPTSLMLAGLACLAVHMLGYQAAWRPSARRASYRRRR</sequence>
<keyword evidence="1" id="KW-0472">Membrane</keyword>
<accession>A0ABP5GSB4</accession>
<reference evidence="3" key="1">
    <citation type="journal article" date="2019" name="Int. J. Syst. Evol. Microbiol.">
        <title>The Global Catalogue of Microorganisms (GCM) 10K type strain sequencing project: providing services to taxonomists for standard genome sequencing and annotation.</title>
        <authorList>
            <consortium name="The Broad Institute Genomics Platform"/>
            <consortium name="The Broad Institute Genome Sequencing Center for Infectious Disease"/>
            <person name="Wu L."/>
            <person name="Ma J."/>
        </authorList>
    </citation>
    <scope>NUCLEOTIDE SEQUENCE [LARGE SCALE GENOMIC DNA]</scope>
    <source>
        <strain evidence="3">JCM 16014</strain>
    </source>
</reference>
<evidence type="ECO:0000313" key="2">
    <source>
        <dbReference type="EMBL" id="GAA2052604.1"/>
    </source>
</evidence>
<dbReference type="EMBL" id="BAAAQN010000054">
    <property type="protein sequence ID" value="GAA2052604.1"/>
    <property type="molecule type" value="Genomic_DNA"/>
</dbReference>
<dbReference type="Proteomes" id="UP001500751">
    <property type="component" value="Unassembled WGS sequence"/>
</dbReference>
<organism evidence="2 3">
    <name type="scientific">Catenulispora yoronensis</name>
    <dbReference type="NCBI Taxonomy" id="450799"/>
    <lineage>
        <taxon>Bacteria</taxon>
        <taxon>Bacillati</taxon>
        <taxon>Actinomycetota</taxon>
        <taxon>Actinomycetes</taxon>
        <taxon>Catenulisporales</taxon>
        <taxon>Catenulisporaceae</taxon>
        <taxon>Catenulispora</taxon>
    </lineage>
</organism>
<dbReference type="RefSeq" id="WP_344670002.1">
    <property type="nucleotide sequence ID" value="NZ_BAAAQN010000054.1"/>
</dbReference>